<sequence>MSSPLFLITVFTLHACFFHALVNSSLPQNITHRHHRPPPLPPPSSLARTHRNLMPRRPPNNPGPLSNRNMVLFITQELKRNITFDPHNYTGSWVGTNYCLFKGYYCDTVPDKNITGLAGIDFNGARFRGNLNFNRFINFLRDIAIFHVNSNNFSGHISPSVGSLRYFYEMDVSNNGFAGTFPVSVLNASKLTFVDLRFNSYTGPVHPGLFNLDVDILFINNNNFNRNIPSNFGNTPALYITLANNKFNGSIPLSIGRARNTLVEVLFLGNQLSGCLRYEIGFLNKSTVFDVGSNELTGPIPQSFGCLVKMQFLNLAHNKFYGAIPEVLCRLPNAYNFTLSYNYFTQVGPRCRRLIRARRLDVRMNCISGLPLQRSAADCAAFSSKRRSCSRQRTFSIIPSLFWHLLLLITLRTDRDRIQKIMRNISMKIVLSTFNIIFAFLIFNALAGGIDKKALESIIQGGGSGNLGRSPPPQVLTVPPVKRPAPSPPPPGSTQLVFADKRLAIVYPVIQKFKNIISSDPLGITKSWTGSDICNYKGFFCDNPPDNYTAIALASIDFNGFQLTAPSLDGFLDQLPDIALFHANSNNFSGTISSNIAKLPYLYELDISNNKFSGSFPSAILGMNSLSFLDIRFNLFTGSVPPQLFTQNLDVLFINNNNFMQKLPDTLGNTHVLFLTLANNKFIGPIPASISKALSTLTEILLLNNMLSGCLPYELGFLREAIVFDAGNNQLTGPMPFSLACLEKVEVLNFAGNLLYGMVPEMELDQERST</sequence>
<feature type="signal peptide" evidence="12">
    <location>
        <begin position="1"/>
        <end position="27"/>
    </location>
</feature>
<keyword evidence="8" id="KW-0961">Cell wall biogenesis/degradation</keyword>
<keyword evidence="11" id="KW-1133">Transmembrane helix</keyword>
<proteinExistence type="predicted"/>
<evidence type="ECO:0000256" key="1">
    <source>
        <dbReference type="ARBA" id="ARBA00004191"/>
    </source>
</evidence>
<keyword evidence="7" id="KW-0379">Hydroxylation</keyword>
<dbReference type="Proteomes" id="UP000325577">
    <property type="component" value="Linkage Group LG21"/>
</dbReference>
<dbReference type="PANTHER" id="PTHR32093">
    <property type="entry name" value="LEUCINE-RICH REPEAT EXTENSIN-LIKE PROTEIN 3-RELATED"/>
    <property type="match status" value="1"/>
</dbReference>
<feature type="domain" description="Leucine-rich repeat-containing N-terminal plant-type" evidence="13">
    <location>
        <begin position="77"/>
        <end position="107"/>
    </location>
</feature>
<gene>
    <name evidence="14" type="ORF">F0562_035859</name>
</gene>
<dbReference type="InterPro" id="IPR051582">
    <property type="entry name" value="LRR_extensin-like_regulator"/>
</dbReference>
<protein>
    <recommendedName>
        <fullName evidence="9">Cell wall hydroxyproline-rich glycoprotein</fullName>
    </recommendedName>
</protein>
<comment type="subcellular location">
    <subcellularLocation>
        <location evidence="1">Secreted</location>
        <location evidence="1">Cell wall</location>
    </subcellularLocation>
</comment>
<evidence type="ECO:0000256" key="10">
    <source>
        <dbReference type="SAM" id="MobiDB-lite"/>
    </source>
</evidence>
<dbReference type="Pfam" id="PF08263">
    <property type="entry name" value="LRRNT_2"/>
    <property type="match status" value="2"/>
</dbReference>
<dbReference type="PANTHER" id="PTHR32093:SF118">
    <property type="entry name" value="LEUCINE-RICH REPEAT-CONTAINING N-TERMINAL PLANT-TYPE DOMAIN-CONTAINING PROTEIN"/>
    <property type="match status" value="1"/>
</dbReference>
<organism evidence="14 15">
    <name type="scientific">Nyssa sinensis</name>
    <dbReference type="NCBI Taxonomy" id="561372"/>
    <lineage>
        <taxon>Eukaryota</taxon>
        <taxon>Viridiplantae</taxon>
        <taxon>Streptophyta</taxon>
        <taxon>Embryophyta</taxon>
        <taxon>Tracheophyta</taxon>
        <taxon>Spermatophyta</taxon>
        <taxon>Magnoliopsida</taxon>
        <taxon>eudicotyledons</taxon>
        <taxon>Gunneridae</taxon>
        <taxon>Pentapetalae</taxon>
        <taxon>asterids</taxon>
        <taxon>Cornales</taxon>
        <taxon>Nyssaceae</taxon>
        <taxon>Nyssa</taxon>
    </lineage>
</organism>
<accession>A0A5J5AE20</accession>
<evidence type="ECO:0000313" key="15">
    <source>
        <dbReference type="Proteomes" id="UP000325577"/>
    </source>
</evidence>
<keyword evidence="3" id="KW-0964">Secreted</keyword>
<evidence type="ECO:0000256" key="6">
    <source>
        <dbReference type="ARBA" id="ARBA00022737"/>
    </source>
</evidence>
<keyword evidence="5 12" id="KW-0732">Signal</keyword>
<dbReference type="EMBL" id="CM018045">
    <property type="protein sequence ID" value="KAA8528504.1"/>
    <property type="molecule type" value="Genomic_DNA"/>
</dbReference>
<evidence type="ECO:0000256" key="9">
    <source>
        <dbReference type="ARBA" id="ARBA00041871"/>
    </source>
</evidence>
<feature type="region of interest" description="Disordered" evidence="10">
    <location>
        <begin position="30"/>
        <end position="66"/>
    </location>
</feature>
<dbReference type="InterPro" id="IPR032675">
    <property type="entry name" value="LRR_dom_sf"/>
</dbReference>
<name>A0A5J5AE20_9ASTE</name>
<evidence type="ECO:0000256" key="8">
    <source>
        <dbReference type="ARBA" id="ARBA00023316"/>
    </source>
</evidence>
<keyword evidence="4" id="KW-0433">Leucine-rich repeat</keyword>
<dbReference type="SUPFAM" id="SSF52058">
    <property type="entry name" value="L domain-like"/>
    <property type="match status" value="2"/>
</dbReference>
<reference evidence="14 15" key="1">
    <citation type="submission" date="2019-09" db="EMBL/GenBank/DDBJ databases">
        <title>A chromosome-level genome assembly of the Chinese tupelo Nyssa sinensis.</title>
        <authorList>
            <person name="Yang X."/>
            <person name="Kang M."/>
            <person name="Yang Y."/>
            <person name="Xiong H."/>
            <person name="Wang M."/>
            <person name="Zhang Z."/>
            <person name="Wang Z."/>
            <person name="Wu H."/>
            <person name="Ma T."/>
            <person name="Liu J."/>
            <person name="Xi Z."/>
        </authorList>
    </citation>
    <scope>NUCLEOTIDE SEQUENCE [LARGE SCALE GENOMIC DNA]</scope>
    <source>
        <strain evidence="14">J267</strain>
        <tissue evidence="14">Leaf</tissue>
    </source>
</reference>
<feature type="chain" id="PRO_5023916472" description="Cell wall hydroxyproline-rich glycoprotein" evidence="12">
    <location>
        <begin position="28"/>
        <end position="770"/>
    </location>
</feature>
<keyword evidence="6" id="KW-0677">Repeat</keyword>
<keyword evidence="15" id="KW-1185">Reference proteome</keyword>
<evidence type="ECO:0000256" key="2">
    <source>
        <dbReference type="ARBA" id="ARBA00022512"/>
    </source>
</evidence>
<evidence type="ECO:0000256" key="11">
    <source>
        <dbReference type="SAM" id="Phobius"/>
    </source>
</evidence>
<keyword evidence="2" id="KW-0134">Cell wall</keyword>
<dbReference type="OrthoDB" id="676979at2759"/>
<evidence type="ECO:0000256" key="4">
    <source>
        <dbReference type="ARBA" id="ARBA00022614"/>
    </source>
</evidence>
<dbReference type="GO" id="GO:0071555">
    <property type="term" value="P:cell wall organization"/>
    <property type="evidence" value="ECO:0007669"/>
    <property type="project" value="UniProtKB-KW"/>
</dbReference>
<feature type="domain" description="Leucine-rich repeat-containing N-terminal plant-type" evidence="13">
    <location>
        <begin position="511"/>
        <end position="542"/>
    </location>
</feature>
<feature type="transmembrane region" description="Helical" evidence="11">
    <location>
        <begin position="425"/>
        <end position="447"/>
    </location>
</feature>
<dbReference type="InterPro" id="IPR001611">
    <property type="entry name" value="Leu-rich_rpt"/>
</dbReference>
<evidence type="ECO:0000256" key="5">
    <source>
        <dbReference type="ARBA" id="ARBA00022729"/>
    </source>
</evidence>
<evidence type="ECO:0000259" key="13">
    <source>
        <dbReference type="Pfam" id="PF08263"/>
    </source>
</evidence>
<dbReference type="Pfam" id="PF00560">
    <property type="entry name" value="LRR_1"/>
    <property type="match status" value="1"/>
</dbReference>
<feature type="transmembrane region" description="Helical" evidence="11">
    <location>
        <begin position="394"/>
        <end position="413"/>
    </location>
</feature>
<dbReference type="AlphaFoldDB" id="A0A5J5AE20"/>
<evidence type="ECO:0000313" key="14">
    <source>
        <dbReference type="EMBL" id="KAA8528504.1"/>
    </source>
</evidence>
<evidence type="ECO:0000256" key="12">
    <source>
        <dbReference type="SAM" id="SignalP"/>
    </source>
</evidence>
<evidence type="ECO:0000256" key="7">
    <source>
        <dbReference type="ARBA" id="ARBA00023278"/>
    </source>
</evidence>
<evidence type="ECO:0000256" key="3">
    <source>
        <dbReference type="ARBA" id="ARBA00022525"/>
    </source>
</evidence>
<keyword evidence="11" id="KW-0812">Transmembrane</keyword>
<dbReference type="Gene3D" id="3.80.10.10">
    <property type="entry name" value="Ribonuclease Inhibitor"/>
    <property type="match status" value="3"/>
</dbReference>
<keyword evidence="11" id="KW-0472">Membrane</keyword>
<dbReference type="InterPro" id="IPR013210">
    <property type="entry name" value="LRR_N_plant-typ"/>
</dbReference>